<dbReference type="SUPFAM" id="SSF74942">
    <property type="entry name" value="YhbC-like, C-terminal domain"/>
    <property type="match status" value="1"/>
</dbReference>
<evidence type="ECO:0000256" key="1">
    <source>
        <dbReference type="ARBA" id="ARBA00022490"/>
    </source>
</evidence>
<name>A0A6H1WTS0_9BACT</name>
<dbReference type="InterPro" id="IPR003728">
    <property type="entry name" value="Ribosome_maturation_RimP"/>
</dbReference>
<evidence type="ECO:0000259" key="4">
    <source>
        <dbReference type="Pfam" id="PF02576"/>
    </source>
</evidence>
<dbReference type="CDD" id="cd01734">
    <property type="entry name" value="YlxS_C"/>
    <property type="match status" value="1"/>
</dbReference>
<protein>
    <recommendedName>
        <fullName evidence="3">Ribosome maturation factor RimP</fullName>
    </recommendedName>
</protein>
<dbReference type="PANTHER" id="PTHR33867">
    <property type="entry name" value="RIBOSOME MATURATION FACTOR RIMP"/>
    <property type="match status" value="1"/>
</dbReference>
<feature type="domain" description="Ribosome maturation factor RimP N-terminal" evidence="4">
    <location>
        <begin position="13"/>
        <end position="85"/>
    </location>
</feature>
<evidence type="ECO:0000313" key="6">
    <source>
        <dbReference type="EMBL" id="QJA06571.1"/>
    </source>
</evidence>
<dbReference type="RefSeq" id="WP_168719923.1">
    <property type="nucleotide sequence ID" value="NZ_CP042909.1"/>
</dbReference>
<dbReference type="GO" id="GO:0006412">
    <property type="term" value="P:translation"/>
    <property type="evidence" value="ECO:0007669"/>
    <property type="project" value="TreeGrafter"/>
</dbReference>
<keyword evidence="2 3" id="KW-0690">Ribosome biogenesis</keyword>
<sequence>MERERLIKEVWELVEPVVLARGLELVEVEWQREPRGWVLRIYIDKPGGVTLGDCVKVSEVVGDLLDARDLIHHSYHLEVSSPGLERPLRKREDFERFAGDRVRIVLREPFSGRRTFTGILRGLEGDQVVVELEEGEVRLPYAGIKKAHLKPEISF</sequence>
<dbReference type="GO" id="GO:0005829">
    <property type="term" value="C:cytosol"/>
    <property type="evidence" value="ECO:0007669"/>
    <property type="project" value="TreeGrafter"/>
</dbReference>
<dbReference type="Pfam" id="PF02576">
    <property type="entry name" value="RimP_N"/>
    <property type="match status" value="1"/>
</dbReference>
<dbReference type="PANTHER" id="PTHR33867:SF1">
    <property type="entry name" value="RIBOSOME MATURATION FACTOR RIMP"/>
    <property type="match status" value="1"/>
</dbReference>
<dbReference type="Pfam" id="PF17384">
    <property type="entry name" value="DUF150_C"/>
    <property type="match status" value="1"/>
</dbReference>
<organism evidence="6 7">
    <name type="scientific">Thermosulfurimonas marina</name>
    <dbReference type="NCBI Taxonomy" id="2047767"/>
    <lineage>
        <taxon>Bacteria</taxon>
        <taxon>Pseudomonadati</taxon>
        <taxon>Thermodesulfobacteriota</taxon>
        <taxon>Thermodesulfobacteria</taxon>
        <taxon>Thermodesulfobacteriales</taxon>
        <taxon>Thermodesulfobacteriaceae</taxon>
        <taxon>Thermosulfurimonas</taxon>
    </lineage>
</organism>
<comment type="similarity">
    <text evidence="3">Belongs to the RimP family.</text>
</comment>
<dbReference type="Proteomes" id="UP000501253">
    <property type="component" value="Chromosome"/>
</dbReference>
<dbReference type="Gene3D" id="3.30.300.70">
    <property type="entry name" value="RimP-like superfamily, N-terminal"/>
    <property type="match status" value="1"/>
</dbReference>
<dbReference type="KEGG" id="tmai:FVE67_07080"/>
<evidence type="ECO:0000259" key="5">
    <source>
        <dbReference type="Pfam" id="PF17384"/>
    </source>
</evidence>
<feature type="domain" description="Ribosome maturation factor RimP C-terminal" evidence="5">
    <location>
        <begin position="88"/>
        <end position="152"/>
    </location>
</feature>
<dbReference type="HAMAP" id="MF_01077">
    <property type="entry name" value="RimP"/>
    <property type="match status" value="1"/>
</dbReference>
<dbReference type="FunFam" id="3.30.300.70:FF:000001">
    <property type="entry name" value="Ribosome maturation factor RimP"/>
    <property type="match status" value="1"/>
</dbReference>
<dbReference type="SUPFAM" id="SSF75420">
    <property type="entry name" value="YhbC-like, N-terminal domain"/>
    <property type="match status" value="1"/>
</dbReference>
<comment type="subcellular location">
    <subcellularLocation>
        <location evidence="3">Cytoplasm</location>
    </subcellularLocation>
</comment>
<keyword evidence="1 3" id="KW-0963">Cytoplasm</keyword>
<dbReference type="Gene3D" id="2.30.30.180">
    <property type="entry name" value="Ribosome maturation factor RimP, C-terminal domain"/>
    <property type="match status" value="1"/>
</dbReference>
<evidence type="ECO:0000256" key="2">
    <source>
        <dbReference type="ARBA" id="ARBA00022517"/>
    </source>
</evidence>
<dbReference type="InterPro" id="IPR035956">
    <property type="entry name" value="RimP_N_sf"/>
</dbReference>
<dbReference type="InterPro" id="IPR028998">
    <property type="entry name" value="RimP_C"/>
</dbReference>
<dbReference type="InterPro" id="IPR028989">
    <property type="entry name" value="RimP_N"/>
</dbReference>
<dbReference type="GO" id="GO:0000028">
    <property type="term" value="P:ribosomal small subunit assembly"/>
    <property type="evidence" value="ECO:0007669"/>
    <property type="project" value="TreeGrafter"/>
</dbReference>
<dbReference type="EMBL" id="CP042909">
    <property type="protein sequence ID" value="QJA06571.1"/>
    <property type="molecule type" value="Genomic_DNA"/>
</dbReference>
<dbReference type="InterPro" id="IPR036847">
    <property type="entry name" value="RimP_C_sf"/>
</dbReference>
<accession>A0A6H1WTS0</accession>
<dbReference type="AlphaFoldDB" id="A0A6H1WTS0"/>
<evidence type="ECO:0000313" key="7">
    <source>
        <dbReference type="Proteomes" id="UP000501253"/>
    </source>
</evidence>
<keyword evidence="7" id="KW-1185">Reference proteome</keyword>
<comment type="function">
    <text evidence="3">Required for maturation of 30S ribosomal subunits.</text>
</comment>
<reference evidence="6 7" key="1">
    <citation type="submission" date="2019-08" db="EMBL/GenBank/DDBJ databases">
        <title>Complete genome sequence of Thermosulfurimonas marina SU872T, an anaerobic thermophilic chemolithoautotrophic bacterium isolated from a shallow marine hydrothermal vent.</title>
        <authorList>
            <person name="Allioux M."/>
            <person name="Jebbar M."/>
            <person name="Slobodkina G."/>
            <person name="Slobodkin A."/>
            <person name="Moalic Y."/>
            <person name="Frolova A."/>
            <person name="Shao Z."/>
            <person name="Alain K."/>
        </authorList>
    </citation>
    <scope>NUCLEOTIDE SEQUENCE [LARGE SCALE GENOMIC DNA]</scope>
    <source>
        <strain evidence="6 7">SU872</strain>
    </source>
</reference>
<evidence type="ECO:0000256" key="3">
    <source>
        <dbReference type="HAMAP-Rule" id="MF_01077"/>
    </source>
</evidence>
<gene>
    <name evidence="3" type="primary">rimP</name>
    <name evidence="6" type="ORF">FVE67_07080</name>
</gene>
<proteinExistence type="inferred from homology"/>